<evidence type="ECO:0000256" key="1">
    <source>
        <dbReference type="SAM" id="MobiDB-lite"/>
    </source>
</evidence>
<gene>
    <name evidence="2" type="ORF">PECUL_23A035029</name>
</gene>
<evidence type="ECO:0000313" key="3">
    <source>
        <dbReference type="Proteomes" id="UP001295444"/>
    </source>
</evidence>
<name>A0AAD1STV1_PELCU</name>
<accession>A0AAD1STV1</accession>
<dbReference type="Proteomes" id="UP001295444">
    <property type="component" value="Chromosome 07"/>
</dbReference>
<feature type="region of interest" description="Disordered" evidence="1">
    <location>
        <begin position="1"/>
        <end position="34"/>
    </location>
</feature>
<sequence>MASPVAEQKKGQDLQGTSHKSKHPPRSTKSELPVTSESPVTSFLKHRIIIFSRCQESYYQWLRNKLKDKEFGNLVDEVCAVNITNIYSEFIKEIPKCTFAILYHTTKFGRVNITNVTDALYDKELQDLSHHLGKDKVIVVIDDMKVTSTKEKDRILKSQPSIGTLTKELFLFDENKNNLSKQVTCLKTILGEKLIANTEALL</sequence>
<protein>
    <submittedName>
        <fullName evidence="2">Uncharacterized protein</fullName>
    </submittedName>
</protein>
<evidence type="ECO:0000313" key="2">
    <source>
        <dbReference type="EMBL" id="CAH2308183.1"/>
    </source>
</evidence>
<keyword evidence="3" id="KW-1185">Reference proteome</keyword>
<dbReference type="AlphaFoldDB" id="A0AAD1STV1"/>
<organism evidence="2 3">
    <name type="scientific">Pelobates cultripes</name>
    <name type="common">Western spadefoot toad</name>
    <dbReference type="NCBI Taxonomy" id="61616"/>
    <lineage>
        <taxon>Eukaryota</taxon>
        <taxon>Metazoa</taxon>
        <taxon>Chordata</taxon>
        <taxon>Craniata</taxon>
        <taxon>Vertebrata</taxon>
        <taxon>Euteleostomi</taxon>
        <taxon>Amphibia</taxon>
        <taxon>Batrachia</taxon>
        <taxon>Anura</taxon>
        <taxon>Pelobatoidea</taxon>
        <taxon>Pelobatidae</taxon>
        <taxon>Pelobates</taxon>
    </lineage>
</organism>
<dbReference type="EMBL" id="OW240918">
    <property type="protein sequence ID" value="CAH2308183.1"/>
    <property type="molecule type" value="Genomic_DNA"/>
</dbReference>
<proteinExistence type="predicted"/>
<reference evidence="2" key="1">
    <citation type="submission" date="2022-03" db="EMBL/GenBank/DDBJ databases">
        <authorList>
            <person name="Alioto T."/>
            <person name="Alioto T."/>
            <person name="Gomez Garrido J."/>
        </authorList>
    </citation>
    <scope>NUCLEOTIDE SEQUENCE</scope>
</reference>